<evidence type="ECO:0000313" key="2">
    <source>
        <dbReference type="Proteomes" id="UP001144341"/>
    </source>
</evidence>
<accession>A0ABT4KW56</accession>
<protein>
    <submittedName>
        <fullName evidence="1">Uncharacterized protein</fullName>
    </submittedName>
</protein>
<evidence type="ECO:0000313" key="1">
    <source>
        <dbReference type="EMBL" id="MCZ4222467.1"/>
    </source>
</evidence>
<dbReference type="PROSITE" id="PS51257">
    <property type="entry name" value="PROKAR_LIPOPROTEIN"/>
    <property type="match status" value="1"/>
</dbReference>
<dbReference type="Proteomes" id="UP001144341">
    <property type="component" value="Unassembled WGS sequence"/>
</dbReference>
<comment type="caution">
    <text evidence="1">The sequence shown here is derived from an EMBL/GenBank/DDBJ whole genome shotgun (WGS) entry which is preliminary data.</text>
</comment>
<name>A0ABT4KW56_9SPHI</name>
<sequence length="121" mass="14054">MRKYIIIILLCAFFTACKKDVPLPDVVRMDIYSSHIKHTNYNEPDTLFWYVWEANKGGYFYIATTSDVKNFSDYSFTYSKDLPKDIRGKLRIKEIVVWINQLNGDILSDITNKSASSPNVD</sequence>
<organism evidence="1 2">
    <name type="scientific">Pedobacter rhodius</name>
    <dbReference type="NCBI Taxonomy" id="3004098"/>
    <lineage>
        <taxon>Bacteria</taxon>
        <taxon>Pseudomonadati</taxon>
        <taxon>Bacteroidota</taxon>
        <taxon>Sphingobacteriia</taxon>
        <taxon>Sphingobacteriales</taxon>
        <taxon>Sphingobacteriaceae</taxon>
        <taxon>Pedobacter</taxon>
    </lineage>
</organism>
<dbReference type="RefSeq" id="WP_269414268.1">
    <property type="nucleotide sequence ID" value="NZ_JAPWGL010000001.1"/>
</dbReference>
<reference evidence="1" key="1">
    <citation type="submission" date="2022-12" db="EMBL/GenBank/DDBJ databases">
        <title>Genome sequence of SJ11.</title>
        <authorList>
            <person name="Woo H."/>
        </authorList>
    </citation>
    <scope>NUCLEOTIDE SEQUENCE</scope>
    <source>
        <strain evidence="1">SJ11</strain>
    </source>
</reference>
<keyword evidence="2" id="KW-1185">Reference proteome</keyword>
<gene>
    <name evidence="1" type="ORF">O0931_04075</name>
</gene>
<dbReference type="EMBL" id="JAPWGL010000001">
    <property type="protein sequence ID" value="MCZ4222467.1"/>
    <property type="molecule type" value="Genomic_DNA"/>
</dbReference>
<proteinExistence type="predicted"/>